<organism evidence="2 3">
    <name type="scientific">Populus alba x Populus x berolinensis</name>
    <dbReference type="NCBI Taxonomy" id="444605"/>
    <lineage>
        <taxon>Eukaryota</taxon>
        <taxon>Viridiplantae</taxon>
        <taxon>Streptophyta</taxon>
        <taxon>Embryophyta</taxon>
        <taxon>Tracheophyta</taxon>
        <taxon>Spermatophyta</taxon>
        <taxon>Magnoliopsida</taxon>
        <taxon>eudicotyledons</taxon>
        <taxon>Gunneridae</taxon>
        <taxon>Pentapetalae</taxon>
        <taxon>rosids</taxon>
        <taxon>fabids</taxon>
        <taxon>Malpighiales</taxon>
        <taxon>Salicaceae</taxon>
        <taxon>Saliceae</taxon>
        <taxon>Populus</taxon>
    </lineage>
</organism>
<feature type="transmembrane region" description="Helical" evidence="1">
    <location>
        <begin position="44"/>
        <end position="64"/>
    </location>
</feature>
<evidence type="ECO:0000313" key="3">
    <source>
        <dbReference type="Proteomes" id="UP001164929"/>
    </source>
</evidence>
<protein>
    <submittedName>
        <fullName evidence="2">Uncharacterized protein</fullName>
    </submittedName>
</protein>
<name>A0AAD6LS50_9ROSI</name>
<keyword evidence="1" id="KW-0472">Membrane</keyword>
<keyword evidence="1" id="KW-0812">Transmembrane</keyword>
<keyword evidence="3" id="KW-1185">Reference proteome</keyword>
<feature type="transmembrane region" description="Helical" evidence="1">
    <location>
        <begin position="134"/>
        <end position="155"/>
    </location>
</feature>
<comment type="caution">
    <text evidence="2">The sequence shown here is derived from an EMBL/GenBank/DDBJ whole genome shotgun (WGS) entry which is preliminary data.</text>
</comment>
<evidence type="ECO:0000313" key="2">
    <source>
        <dbReference type="EMBL" id="KAJ6971654.1"/>
    </source>
</evidence>
<accession>A0AAD6LS50</accession>
<proteinExistence type="predicted"/>
<gene>
    <name evidence="2" type="ORF">NC653_032237</name>
</gene>
<dbReference type="EMBL" id="JAQIZT010000014">
    <property type="protein sequence ID" value="KAJ6971654.1"/>
    <property type="molecule type" value="Genomic_DNA"/>
</dbReference>
<dbReference type="AlphaFoldDB" id="A0AAD6LS50"/>
<keyword evidence="1" id="KW-1133">Transmembrane helix</keyword>
<reference evidence="2" key="1">
    <citation type="journal article" date="2023" name="Mol. Ecol. Resour.">
        <title>Chromosome-level genome assembly of a triploid poplar Populus alba 'Berolinensis'.</title>
        <authorList>
            <person name="Chen S."/>
            <person name="Yu Y."/>
            <person name="Wang X."/>
            <person name="Wang S."/>
            <person name="Zhang T."/>
            <person name="Zhou Y."/>
            <person name="He R."/>
            <person name="Meng N."/>
            <person name="Wang Y."/>
            <person name="Liu W."/>
            <person name="Liu Z."/>
            <person name="Liu J."/>
            <person name="Guo Q."/>
            <person name="Huang H."/>
            <person name="Sederoff R.R."/>
            <person name="Wang G."/>
            <person name="Qu G."/>
            <person name="Chen S."/>
        </authorList>
    </citation>
    <scope>NUCLEOTIDE SEQUENCE</scope>
    <source>
        <strain evidence="2">SC-2020</strain>
    </source>
</reference>
<sequence length="224" mass="25337">MRGSQWAGEGFVFNRTWLTPSMSRIVMMLAMVDEGKFWPFGWRCYPLLVSLFHWAGSVFSYVLIEFVTMNMPGFGRCGESVKIMLHPHPHPKSHSGFSINTQKVQETFHGHHGYISSKDEITSGSADRESQVEWTSLMLCIYFMTLIYFVFAILGSPAHWPNVEKVRPLSISTDIHAIHHFSIPEINISSCDLETGQVRCSVPVPSLRGRDSCGCEEVERCAGF</sequence>
<evidence type="ECO:0000256" key="1">
    <source>
        <dbReference type="SAM" id="Phobius"/>
    </source>
</evidence>
<dbReference type="Proteomes" id="UP001164929">
    <property type="component" value="Chromosome 14"/>
</dbReference>